<evidence type="ECO:0000256" key="3">
    <source>
        <dbReference type="ARBA" id="ARBA00022737"/>
    </source>
</evidence>
<accession>A0A833UPI8</accession>
<dbReference type="SUPFAM" id="SSF51161">
    <property type="entry name" value="Trimeric LpxA-like enzymes"/>
    <property type="match status" value="1"/>
</dbReference>
<dbReference type="Gene3D" id="2.160.10.10">
    <property type="entry name" value="Hexapeptide repeat proteins"/>
    <property type="match status" value="1"/>
</dbReference>
<dbReference type="CDD" id="cd20292">
    <property type="entry name" value="cupin_QdtA-like"/>
    <property type="match status" value="1"/>
</dbReference>
<organism evidence="6 7">
    <name type="scientific">Acinetobacter bereziniae</name>
    <name type="common">Acinetobacter genomosp. 10</name>
    <dbReference type="NCBI Taxonomy" id="106648"/>
    <lineage>
        <taxon>Bacteria</taxon>
        <taxon>Pseudomonadati</taxon>
        <taxon>Pseudomonadota</taxon>
        <taxon>Gammaproteobacteria</taxon>
        <taxon>Moraxellales</taxon>
        <taxon>Moraxellaceae</taxon>
        <taxon>Acinetobacter</taxon>
    </lineage>
</organism>
<evidence type="ECO:0000313" key="7">
    <source>
        <dbReference type="Proteomes" id="UP000490535"/>
    </source>
</evidence>
<dbReference type="EMBL" id="WNDP01000103">
    <property type="protein sequence ID" value="KAF1021685.1"/>
    <property type="molecule type" value="Genomic_DNA"/>
</dbReference>
<dbReference type="InterPro" id="IPR018357">
    <property type="entry name" value="Hexapep_transf_CS"/>
</dbReference>
<dbReference type="InterPro" id="IPR050179">
    <property type="entry name" value="Trans_hexapeptide_repeat"/>
</dbReference>
<dbReference type="InterPro" id="IPR008894">
    <property type="entry name" value="QdtA_cupin_dom"/>
</dbReference>
<keyword evidence="4" id="KW-0012">Acyltransferase</keyword>
<keyword evidence="2 6" id="KW-0808">Transferase</keyword>
<dbReference type="PROSITE" id="PS00101">
    <property type="entry name" value="HEXAPEP_TRANSFERASES"/>
    <property type="match status" value="1"/>
</dbReference>
<dbReference type="Pfam" id="PF14602">
    <property type="entry name" value="Hexapep_2"/>
    <property type="match status" value="1"/>
</dbReference>
<dbReference type="Proteomes" id="UP000490535">
    <property type="component" value="Unassembled WGS sequence"/>
</dbReference>
<name>A0A833UPI8_ACIBZ</name>
<reference evidence="7" key="1">
    <citation type="journal article" date="2020" name="MBio">
        <title>Horizontal gene transfer to a defensive symbiont with a reduced genome amongst a multipartite beetle microbiome.</title>
        <authorList>
            <person name="Waterworth S.C."/>
            <person name="Florez L.V."/>
            <person name="Rees E.R."/>
            <person name="Hertweck C."/>
            <person name="Kaltenpoth M."/>
            <person name="Kwan J.C."/>
        </authorList>
    </citation>
    <scope>NUCLEOTIDE SEQUENCE [LARGE SCALE GENOMIC DNA]</scope>
</reference>
<dbReference type="Pfam" id="PF05523">
    <property type="entry name" value="FdtA"/>
    <property type="match status" value="1"/>
</dbReference>
<proteinExistence type="inferred from homology"/>
<dbReference type="PANTHER" id="PTHR43300">
    <property type="entry name" value="ACETYLTRANSFERASE"/>
    <property type="match status" value="1"/>
</dbReference>
<dbReference type="Gene3D" id="2.60.120.10">
    <property type="entry name" value="Jelly Rolls"/>
    <property type="match status" value="1"/>
</dbReference>
<keyword evidence="3" id="KW-0677">Repeat</keyword>
<dbReference type="InterPro" id="IPR011004">
    <property type="entry name" value="Trimer_LpxA-like_sf"/>
</dbReference>
<dbReference type="PANTHER" id="PTHR43300:SF4">
    <property type="entry name" value="ACYL-[ACYL-CARRIER-PROTEIN]--UDP-N-ACETYLGLUCOSAMINE O-ACYLTRANSFERASE"/>
    <property type="match status" value="1"/>
</dbReference>
<evidence type="ECO:0000256" key="1">
    <source>
        <dbReference type="ARBA" id="ARBA00007274"/>
    </source>
</evidence>
<dbReference type="Pfam" id="PF00132">
    <property type="entry name" value="Hexapep"/>
    <property type="match status" value="1"/>
</dbReference>
<dbReference type="InterPro" id="IPR001451">
    <property type="entry name" value="Hexapep"/>
</dbReference>
<evidence type="ECO:0000256" key="4">
    <source>
        <dbReference type="ARBA" id="ARBA00023315"/>
    </source>
</evidence>
<dbReference type="CDD" id="cd03358">
    <property type="entry name" value="LbH_WxcM_N_like"/>
    <property type="match status" value="1"/>
</dbReference>
<gene>
    <name evidence="6" type="primary">fdtC</name>
    <name evidence="6" type="ORF">GAK29_03364</name>
</gene>
<dbReference type="InterPro" id="IPR011051">
    <property type="entry name" value="RmlC_Cupin_sf"/>
</dbReference>
<evidence type="ECO:0000313" key="6">
    <source>
        <dbReference type="EMBL" id="KAF1021685.1"/>
    </source>
</evidence>
<dbReference type="AlphaFoldDB" id="A0A833UPI8"/>
<protein>
    <submittedName>
        <fullName evidence="6">dTDP-3-amino-3,6-dideoxy-alpha-D-galactopyranose 3-N-acetyltransferase</fullName>
    </submittedName>
</protein>
<dbReference type="SUPFAM" id="SSF51182">
    <property type="entry name" value="RmlC-like cupins"/>
    <property type="match status" value="1"/>
</dbReference>
<dbReference type="GO" id="GO:0016746">
    <property type="term" value="F:acyltransferase activity"/>
    <property type="evidence" value="ECO:0007669"/>
    <property type="project" value="UniProtKB-KW"/>
</dbReference>
<comment type="similarity">
    <text evidence="1">Belongs to the transferase hexapeptide repeat family.</text>
</comment>
<feature type="domain" description="Sugar 3,4-ketoisomerase QdtA cupin" evidence="5">
    <location>
        <begin position="5"/>
        <end position="131"/>
    </location>
</feature>
<evidence type="ECO:0000256" key="2">
    <source>
        <dbReference type="ARBA" id="ARBA00022679"/>
    </source>
</evidence>
<sequence length="287" mass="32143">MNLIEWIEIPNLGDHRGSLVVFESNKNIPFDVKRLYYIFDAKPDVPRGFHAHKELNQIAFCIKGKCKMLMDNGVEKREVWINEPNKGLLIPPMVWHEMHDFSDDCIMLVLASDYYTENDYIREYTEFTKLVNRPYIHPLSDVKSKNIGQSTKVWQFSVVFPNAVIGENCNICAHTLIENDVRIGNNVTVKSGVYIWDGITLEDNVFIGPCVTFTNDKKPRSKQYPDKFPKTIIEKGASIGANATILPGITIGENALVGAGAVVTKDVPANAIVIGNPASIKGFISND</sequence>
<evidence type="ECO:0000259" key="5">
    <source>
        <dbReference type="Pfam" id="PF05523"/>
    </source>
</evidence>
<comment type="caution">
    <text evidence="6">The sequence shown here is derived from an EMBL/GenBank/DDBJ whole genome shotgun (WGS) entry which is preliminary data.</text>
</comment>
<dbReference type="InterPro" id="IPR014710">
    <property type="entry name" value="RmlC-like_jellyroll"/>
</dbReference>